<reference evidence="1 2" key="2">
    <citation type="journal article" date="2019" name="G3 (Bethesda)">
        <title>Hybrid Assembly of the Genome of the Entomopathogenic Nematode Steinernema carpocapsae Identifies the X-Chromosome.</title>
        <authorList>
            <person name="Serra L."/>
            <person name="Macchietto M."/>
            <person name="Macias-Munoz A."/>
            <person name="McGill C.J."/>
            <person name="Rodriguez I.M."/>
            <person name="Rodriguez B."/>
            <person name="Murad R."/>
            <person name="Mortazavi A."/>
        </authorList>
    </citation>
    <scope>NUCLEOTIDE SEQUENCE [LARGE SCALE GENOMIC DNA]</scope>
    <source>
        <strain evidence="1 2">ALL</strain>
    </source>
</reference>
<evidence type="ECO:0000313" key="2">
    <source>
        <dbReference type="Proteomes" id="UP000298663"/>
    </source>
</evidence>
<proteinExistence type="predicted"/>
<comment type="caution">
    <text evidence="1">The sequence shown here is derived from an EMBL/GenBank/DDBJ whole genome shotgun (WGS) entry which is preliminary data.</text>
</comment>
<dbReference type="AlphaFoldDB" id="A0A4U5PFG8"/>
<accession>A0A4U5PFG8</accession>
<reference evidence="1 2" key="1">
    <citation type="journal article" date="2015" name="Genome Biol.">
        <title>Comparative genomics of Steinernema reveals deeply conserved gene regulatory networks.</title>
        <authorList>
            <person name="Dillman A.R."/>
            <person name="Macchietto M."/>
            <person name="Porter C.F."/>
            <person name="Rogers A."/>
            <person name="Williams B."/>
            <person name="Antoshechkin I."/>
            <person name="Lee M.M."/>
            <person name="Goodwin Z."/>
            <person name="Lu X."/>
            <person name="Lewis E.E."/>
            <person name="Goodrich-Blair H."/>
            <person name="Stock S.P."/>
            <person name="Adams B.J."/>
            <person name="Sternberg P.W."/>
            <person name="Mortazavi A."/>
        </authorList>
    </citation>
    <scope>NUCLEOTIDE SEQUENCE [LARGE SCALE GENOMIC DNA]</scope>
    <source>
        <strain evidence="1 2">ALL</strain>
    </source>
</reference>
<name>A0A4U5PFG8_STECR</name>
<sequence>MIPFSSIVERQAKWTGCGESDATAGSVFLECSLSPGKRGFLRRAGVFLGAFGLGVQNHRGKTKIEERKEDVDKEET</sequence>
<dbReference type="Proteomes" id="UP000298663">
    <property type="component" value="Unassembled WGS sequence"/>
</dbReference>
<evidence type="ECO:0000313" key="1">
    <source>
        <dbReference type="EMBL" id="TKR94824.1"/>
    </source>
</evidence>
<protein>
    <submittedName>
        <fullName evidence="1">Uncharacterized protein</fullName>
    </submittedName>
</protein>
<gene>
    <name evidence="1" type="ORF">L596_009059</name>
</gene>
<keyword evidence="2" id="KW-1185">Reference proteome</keyword>
<organism evidence="1 2">
    <name type="scientific">Steinernema carpocapsae</name>
    <name type="common">Entomopathogenic nematode</name>
    <dbReference type="NCBI Taxonomy" id="34508"/>
    <lineage>
        <taxon>Eukaryota</taxon>
        <taxon>Metazoa</taxon>
        <taxon>Ecdysozoa</taxon>
        <taxon>Nematoda</taxon>
        <taxon>Chromadorea</taxon>
        <taxon>Rhabditida</taxon>
        <taxon>Tylenchina</taxon>
        <taxon>Panagrolaimomorpha</taxon>
        <taxon>Strongyloidoidea</taxon>
        <taxon>Steinernematidae</taxon>
        <taxon>Steinernema</taxon>
    </lineage>
</organism>
<dbReference type="EMBL" id="AZBU02000002">
    <property type="protein sequence ID" value="TKR94824.1"/>
    <property type="molecule type" value="Genomic_DNA"/>
</dbReference>